<sequence length="85" mass="9176">MCIDVDKSDEKTQKQRNPPELPPPAASPTPAPNSFAPPPRRKSCATLSSEATNSTPNQNGDLTESPSSELSSSTQYSYYSTEEKT</sequence>
<protein>
    <submittedName>
        <fullName evidence="2">Uncharacterized protein</fullName>
    </submittedName>
</protein>
<evidence type="ECO:0000313" key="3">
    <source>
        <dbReference type="Proteomes" id="UP000179807"/>
    </source>
</evidence>
<dbReference type="VEuPathDB" id="TrichDB:TRFO_15420"/>
<keyword evidence="3" id="KW-1185">Reference proteome</keyword>
<gene>
    <name evidence="2" type="ORF">TRFO_15420</name>
</gene>
<organism evidence="2 3">
    <name type="scientific">Tritrichomonas foetus</name>
    <dbReference type="NCBI Taxonomy" id="1144522"/>
    <lineage>
        <taxon>Eukaryota</taxon>
        <taxon>Metamonada</taxon>
        <taxon>Parabasalia</taxon>
        <taxon>Tritrichomonadida</taxon>
        <taxon>Tritrichomonadidae</taxon>
        <taxon>Tritrichomonas</taxon>
    </lineage>
</organism>
<evidence type="ECO:0000256" key="1">
    <source>
        <dbReference type="SAM" id="MobiDB-lite"/>
    </source>
</evidence>
<dbReference type="GeneID" id="94833077"/>
<feature type="compositionally biased region" description="Basic and acidic residues" evidence="1">
    <location>
        <begin position="1"/>
        <end position="13"/>
    </location>
</feature>
<feature type="compositionally biased region" description="Polar residues" evidence="1">
    <location>
        <begin position="45"/>
        <end position="62"/>
    </location>
</feature>
<accession>A0A1J4KXH7</accession>
<proteinExistence type="predicted"/>
<dbReference type="EMBL" id="MLAK01000404">
    <property type="protein sequence ID" value="OHT14261.1"/>
    <property type="molecule type" value="Genomic_DNA"/>
</dbReference>
<dbReference type="RefSeq" id="XP_068367397.1">
    <property type="nucleotide sequence ID" value="XM_068498373.1"/>
</dbReference>
<dbReference type="AlphaFoldDB" id="A0A1J4KXH7"/>
<feature type="compositionally biased region" description="Pro residues" evidence="1">
    <location>
        <begin position="19"/>
        <end position="38"/>
    </location>
</feature>
<name>A0A1J4KXH7_9EUKA</name>
<comment type="caution">
    <text evidence="2">The sequence shown here is derived from an EMBL/GenBank/DDBJ whole genome shotgun (WGS) entry which is preliminary data.</text>
</comment>
<feature type="region of interest" description="Disordered" evidence="1">
    <location>
        <begin position="1"/>
        <end position="85"/>
    </location>
</feature>
<feature type="compositionally biased region" description="Low complexity" evidence="1">
    <location>
        <begin position="63"/>
        <end position="85"/>
    </location>
</feature>
<evidence type="ECO:0000313" key="2">
    <source>
        <dbReference type="EMBL" id="OHT14261.1"/>
    </source>
</evidence>
<reference evidence="2" key="1">
    <citation type="submission" date="2016-10" db="EMBL/GenBank/DDBJ databases">
        <authorList>
            <person name="Benchimol M."/>
            <person name="Almeida L.G."/>
            <person name="Vasconcelos A.T."/>
            <person name="Perreira-Neves A."/>
            <person name="Rosa I.A."/>
            <person name="Tasca T."/>
            <person name="Bogo M.R."/>
            <person name="de Souza W."/>
        </authorList>
    </citation>
    <scope>NUCLEOTIDE SEQUENCE [LARGE SCALE GENOMIC DNA]</scope>
    <source>
        <strain evidence="2">K</strain>
    </source>
</reference>
<dbReference type="Proteomes" id="UP000179807">
    <property type="component" value="Unassembled WGS sequence"/>
</dbReference>